<evidence type="ECO:0008006" key="3">
    <source>
        <dbReference type="Google" id="ProtNLM"/>
    </source>
</evidence>
<dbReference type="KEGG" id="psez:HME7025_02107"/>
<proteinExistence type="predicted"/>
<protein>
    <recommendedName>
        <fullName evidence="3">Rrf2 family transcriptional regulator</fullName>
    </recommendedName>
</protein>
<dbReference type="NCBIfam" id="TIGR00738">
    <property type="entry name" value="rrf2_super"/>
    <property type="match status" value="1"/>
</dbReference>
<dbReference type="InterPro" id="IPR000944">
    <property type="entry name" value="Tscrpt_reg_Rrf2"/>
</dbReference>
<dbReference type="PANTHER" id="PTHR33221">
    <property type="entry name" value="WINGED HELIX-TURN-HELIX TRANSCRIPTIONAL REGULATOR, RRF2 FAMILY"/>
    <property type="match status" value="1"/>
</dbReference>
<sequence>MFSKATEYALRAVIFIAQKSSEQQKLGLAEIADAIQSPQFFTAKILQKLTLNNQVISSVRGPNGGFFITESAKQKSVKSIVEVMGEGELFDKCVLGLNRCSEKNPCPMHDQYKPIRENFMYLFDHQTIEEMAHEMNSGSFFIRND</sequence>
<dbReference type="EMBL" id="CP029346">
    <property type="protein sequence ID" value="AWL09955.1"/>
    <property type="molecule type" value="Genomic_DNA"/>
</dbReference>
<dbReference type="PANTHER" id="PTHR33221:SF15">
    <property type="entry name" value="HTH-TYPE TRANSCRIPTIONAL REGULATOR YWGB-RELATED"/>
    <property type="match status" value="1"/>
</dbReference>
<dbReference type="AlphaFoldDB" id="A0A2S2DX44"/>
<accession>A0A2S2DX44</accession>
<dbReference type="GO" id="GO:0005829">
    <property type="term" value="C:cytosol"/>
    <property type="evidence" value="ECO:0007669"/>
    <property type="project" value="TreeGrafter"/>
</dbReference>
<dbReference type="GO" id="GO:0003700">
    <property type="term" value="F:DNA-binding transcription factor activity"/>
    <property type="evidence" value="ECO:0007669"/>
    <property type="project" value="TreeGrafter"/>
</dbReference>
<evidence type="ECO:0000313" key="2">
    <source>
        <dbReference type="Proteomes" id="UP000245468"/>
    </source>
</evidence>
<keyword evidence="2" id="KW-1185">Reference proteome</keyword>
<dbReference type="Gene3D" id="1.10.10.10">
    <property type="entry name" value="Winged helix-like DNA-binding domain superfamily/Winged helix DNA-binding domain"/>
    <property type="match status" value="1"/>
</dbReference>
<dbReference type="RefSeq" id="WP_109323799.1">
    <property type="nucleotide sequence ID" value="NZ_CP029346.1"/>
</dbReference>
<dbReference type="SUPFAM" id="SSF46785">
    <property type="entry name" value="Winged helix' DNA-binding domain"/>
    <property type="match status" value="1"/>
</dbReference>
<evidence type="ECO:0000313" key="1">
    <source>
        <dbReference type="EMBL" id="AWL09955.1"/>
    </source>
</evidence>
<dbReference type="Pfam" id="PF02082">
    <property type="entry name" value="Rrf2"/>
    <property type="match status" value="1"/>
</dbReference>
<organism evidence="1 2">
    <name type="scientific">Aquirufa nivalisilvae</name>
    <dbReference type="NCBI Taxonomy" id="2516557"/>
    <lineage>
        <taxon>Bacteria</taxon>
        <taxon>Pseudomonadati</taxon>
        <taxon>Bacteroidota</taxon>
        <taxon>Cytophagia</taxon>
        <taxon>Cytophagales</taxon>
        <taxon>Flectobacillaceae</taxon>
        <taxon>Aquirufa</taxon>
    </lineage>
</organism>
<name>A0A2S2DX44_9BACT</name>
<reference evidence="2" key="1">
    <citation type="submission" date="2018-05" db="EMBL/GenBank/DDBJ databases">
        <title>Pseudarcicella sp. HME7025 Genome sequencing and assembly.</title>
        <authorList>
            <person name="Kim H."/>
            <person name="Kang H."/>
            <person name="Joh K."/>
        </authorList>
    </citation>
    <scope>NUCLEOTIDE SEQUENCE [LARGE SCALE GENOMIC DNA]</scope>
    <source>
        <strain evidence="2">HME7025</strain>
    </source>
</reference>
<dbReference type="OrthoDB" id="9808360at2"/>
<dbReference type="PROSITE" id="PS51197">
    <property type="entry name" value="HTH_RRF2_2"/>
    <property type="match status" value="1"/>
</dbReference>
<dbReference type="Proteomes" id="UP000245468">
    <property type="component" value="Chromosome"/>
</dbReference>
<dbReference type="InterPro" id="IPR036390">
    <property type="entry name" value="WH_DNA-bd_sf"/>
</dbReference>
<gene>
    <name evidence="1" type="ORF">HME7025_02107</name>
</gene>
<dbReference type="InterPro" id="IPR036388">
    <property type="entry name" value="WH-like_DNA-bd_sf"/>
</dbReference>